<feature type="transmembrane region" description="Helical" evidence="8">
    <location>
        <begin position="206"/>
        <end position="226"/>
    </location>
</feature>
<organism evidence="10 11">
    <name type="scientific">Pseudomonas sihuiensis</name>
    <dbReference type="NCBI Taxonomy" id="1274359"/>
    <lineage>
        <taxon>Bacteria</taxon>
        <taxon>Pseudomonadati</taxon>
        <taxon>Pseudomonadota</taxon>
        <taxon>Gammaproteobacteria</taxon>
        <taxon>Pseudomonadales</taxon>
        <taxon>Pseudomonadaceae</taxon>
        <taxon>Pseudomonas</taxon>
    </lineage>
</organism>
<keyword evidence="5 8" id="KW-0812">Transmembrane</keyword>
<dbReference type="PANTHER" id="PTHR42718">
    <property type="entry name" value="MAJOR FACILITATOR SUPERFAMILY MULTIDRUG TRANSPORTER MFSC"/>
    <property type="match status" value="1"/>
</dbReference>
<keyword evidence="7 8" id="KW-0472">Membrane</keyword>
<evidence type="ECO:0000256" key="7">
    <source>
        <dbReference type="ARBA" id="ARBA00023136"/>
    </source>
</evidence>
<dbReference type="InterPro" id="IPR004638">
    <property type="entry name" value="EmrB-like"/>
</dbReference>
<feature type="transmembrane region" description="Helical" evidence="8">
    <location>
        <begin position="18"/>
        <end position="37"/>
    </location>
</feature>
<dbReference type="FunFam" id="1.20.1720.10:FF:000016">
    <property type="entry name" value="EmrB/QacA family drug resistance transporter"/>
    <property type="match status" value="1"/>
</dbReference>
<feature type="transmembrane region" description="Helical" evidence="8">
    <location>
        <begin position="86"/>
        <end position="105"/>
    </location>
</feature>
<evidence type="ECO:0000259" key="9">
    <source>
        <dbReference type="PROSITE" id="PS50850"/>
    </source>
</evidence>
<feature type="domain" description="Major facilitator superfamily (MFS) profile" evidence="9">
    <location>
        <begin position="20"/>
        <end position="486"/>
    </location>
</feature>
<dbReference type="InterPro" id="IPR020846">
    <property type="entry name" value="MFS_dom"/>
</dbReference>
<feature type="transmembrane region" description="Helical" evidence="8">
    <location>
        <begin position="111"/>
        <end position="133"/>
    </location>
</feature>
<feature type="transmembrane region" description="Helical" evidence="8">
    <location>
        <begin position="278"/>
        <end position="297"/>
    </location>
</feature>
<dbReference type="InterPro" id="IPR011701">
    <property type="entry name" value="MFS"/>
</dbReference>
<proteinExistence type="inferred from homology"/>
<evidence type="ECO:0000313" key="10">
    <source>
        <dbReference type="EMBL" id="SDU77523.1"/>
    </source>
</evidence>
<feature type="transmembrane region" description="Helical" evidence="8">
    <location>
        <begin position="461"/>
        <end position="480"/>
    </location>
</feature>
<protein>
    <submittedName>
        <fullName evidence="10">Drug resistance transporter, EmrB/QacA subfamily</fullName>
    </submittedName>
</protein>
<gene>
    <name evidence="10" type="ORF">SAMN05216363_0801</name>
</gene>
<dbReference type="Gene3D" id="1.20.1720.10">
    <property type="entry name" value="Multidrug resistance protein D"/>
    <property type="match status" value="1"/>
</dbReference>
<feature type="transmembrane region" description="Helical" evidence="8">
    <location>
        <begin position="487"/>
        <end position="508"/>
    </location>
</feature>
<dbReference type="EMBL" id="LT629797">
    <property type="protein sequence ID" value="SDU77523.1"/>
    <property type="molecule type" value="Genomic_DNA"/>
</dbReference>
<feature type="transmembrane region" description="Helical" evidence="8">
    <location>
        <begin position="238"/>
        <end position="257"/>
    </location>
</feature>
<dbReference type="Pfam" id="PF07690">
    <property type="entry name" value="MFS_1"/>
    <property type="match status" value="1"/>
</dbReference>
<evidence type="ECO:0000256" key="1">
    <source>
        <dbReference type="ARBA" id="ARBA00004651"/>
    </source>
</evidence>
<feature type="transmembrane region" description="Helical" evidence="8">
    <location>
        <begin position="341"/>
        <end position="360"/>
    </location>
</feature>
<evidence type="ECO:0000313" key="11">
    <source>
        <dbReference type="Proteomes" id="UP000198675"/>
    </source>
</evidence>
<dbReference type="GO" id="GO:0005886">
    <property type="term" value="C:plasma membrane"/>
    <property type="evidence" value="ECO:0007669"/>
    <property type="project" value="UniProtKB-SubCell"/>
</dbReference>
<keyword evidence="3" id="KW-0813">Transport</keyword>
<evidence type="ECO:0000256" key="8">
    <source>
        <dbReference type="SAM" id="Phobius"/>
    </source>
</evidence>
<dbReference type="SUPFAM" id="SSF103473">
    <property type="entry name" value="MFS general substrate transporter"/>
    <property type="match status" value="2"/>
</dbReference>
<sequence length="663" mass="71786">MAGDALIRPTAEPSRRDWIAVMSAMLGAFMAVLDIQITNSSLKDIQGALSATLEEGSWISTSYLVAEIIMIPLTAWLVQLLSARRLAVWVSVGFLIASLLCSLAWSLESMIVFRALQGFTGGALIPLAFTMTLIKLPEHHRAKGMALFAITATFAPSIGPTLGGWLTENWGWEYIFYINVPPGLIMIAGLLYGLEKKAPHWELLKTTDYAGIVTLGLGLGCLQVFLEEGHRKDWLESQLIVGLGSVALVSLILFVILQLSRPNPLINLGVLRERNFGLASISSLGLGVGLYGSIYVLPLYLAQIQGYNAMQIGEVIMWMGVPQLFLIPLVPKLMKVISPKWLCALGFALFGAASFFSGVLNPDFAGPQFQHIQIIRALGQPLVMVTVSLIATAYILPQDAGSASSLFNILRNLGGAIGIALLATLLDARAKVYFDYLRESIVLPLYLAQIQGYNAMQIGEVIMWMGVPQLFLIPLVPKLMKVISPKWLCALGFALFGAASFFSGVLNLDFAGEQFQHIQIVRALGQPLVMVTVSLIATAYILPQDAGSASSLFNILRNLGGAIGIALLATLLDARAKVYFDYLRESIVPTNPQVEERLHLLTQTLGSEQAALAKLSQIVHEQAIIMAYNDAFHFIGIALGVSMLAILLTRKLPQNMAGGGAAH</sequence>
<comment type="similarity">
    <text evidence="2">Belongs to the major facilitator superfamily. EmrB family.</text>
</comment>
<dbReference type="PANTHER" id="PTHR42718:SF9">
    <property type="entry name" value="MAJOR FACILITATOR SUPERFAMILY MULTIDRUG TRANSPORTER MFSC"/>
    <property type="match status" value="1"/>
</dbReference>
<keyword evidence="11" id="KW-1185">Reference proteome</keyword>
<dbReference type="Proteomes" id="UP000198675">
    <property type="component" value="Chromosome I"/>
</dbReference>
<reference evidence="11" key="1">
    <citation type="submission" date="2016-10" db="EMBL/GenBank/DDBJ databases">
        <authorList>
            <person name="Varghese N."/>
            <person name="Submissions S."/>
        </authorList>
    </citation>
    <scope>NUCLEOTIDE SEQUENCE [LARGE SCALE GENOMIC DNA]</scope>
    <source>
        <strain evidence="11">KCTC 32246</strain>
    </source>
</reference>
<dbReference type="Gene3D" id="1.20.1250.20">
    <property type="entry name" value="MFS general substrate transporter like domains"/>
    <property type="match status" value="2"/>
</dbReference>
<feature type="transmembrane region" description="Helical" evidence="8">
    <location>
        <begin position="520"/>
        <end position="543"/>
    </location>
</feature>
<accession>A0A1H2L946</accession>
<feature type="transmembrane region" description="Helical" evidence="8">
    <location>
        <begin position="145"/>
        <end position="162"/>
    </location>
</feature>
<dbReference type="RefSeq" id="WP_092374812.1">
    <property type="nucleotide sequence ID" value="NZ_LT629797.1"/>
</dbReference>
<evidence type="ECO:0000256" key="4">
    <source>
        <dbReference type="ARBA" id="ARBA00022475"/>
    </source>
</evidence>
<feature type="transmembrane region" description="Helical" evidence="8">
    <location>
        <begin position="174"/>
        <end position="194"/>
    </location>
</feature>
<dbReference type="PROSITE" id="PS50850">
    <property type="entry name" value="MFS"/>
    <property type="match status" value="1"/>
</dbReference>
<feature type="transmembrane region" description="Helical" evidence="8">
    <location>
        <begin position="372"/>
        <end position="396"/>
    </location>
</feature>
<feature type="transmembrane region" description="Helical" evidence="8">
    <location>
        <begin position="309"/>
        <end position="329"/>
    </location>
</feature>
<feature type="transmembrane region" description="Helical" evidence="8">
    <location>
        <begin position="57"/>
        <end position="79"/>
    </location>
</feature>
<name>A0A1H2L946_9PSED</name>
<evidence type="ECO:0000256" key="6">
    <source>
        <dbReference type="ARBA" id="ARBA00022989"/>
    </source>
</evidence>
<keyword evidence="6 8" id="KW-1133">Transmembrane helix</keyword>
<feature type="transmembrane region" description="Helical" evidence="8">
    <location>
        <begin position="555"/>
        <end position="572"/>
    </location>
</feature>
<feature type="transmembrane region" description="Helical" evidence="8">
    <location>
        <begin position="631"/>
        <end position="648"/>
    </location>
</feature>
<feature type="transmembrane region" description="Helical" evidence="8">
    <location>
        <begin position="408"/>
        <end position="426"/>
    </location>
</feature>
<keyword evidence="4" id="KW-1003">Cell membrane</keyword>
<comment type="subcellular location">
    <subcellularLocation>
        <location evidence="1">Cell membrane</location>
        <topology evidence="1">Multi-pass membrane protein</topology>
    </subcellularLocation>
</comment>
<dbReference type="InterPro" id="IPR036259">
    <property type="entry name" value="MFS_trans_sf"/>
</dbReference>
<evidence type="ECO:0000256" key="3">
    <source>
        <dbReference type="ARBA" id="ARBA00022448"/>
    </source>
</evidence>
<dbReference type="CDD" id="cd17503">
    <property type="entry name" value="MFS_LmrB_MDR_like"/>
    <property type="match status" value="1"/>
</dbReference>
<evidence type="ECO:0000256" key="5">
    <source>
        <dbReference type="ARBA" id="ARBA00022692"/>
    </source>
</evidence>
<dbReference type="AlphaFoldDB" id="A0A1H2L946"/>
<dbReference type="NCBIfam" id="TIGR00711">
    <property type="entry name" value="efflux_EmrB"/>
    <property type="match status" value="1"/>
</dbReference>
<dbReference type="GO" id="GO:0022857">
    <property type="term" value="F:transmembrane transporter activity"/>
    <property type="evidence" value="ECO:0007669"/>
    <property type="project" value="InterPro"/>
</dbReference>
<evidence type="ECO:0000256" key="2">
    <source>
        <dbReference type="ARBA" id="ARBA00008537"/>
    </source>
</evidence>